<sequence length="242" mass="27497">MESDLLSKKLRFVPFDSGSSEHAERLRLQRVACGWAEDMIEPWRQAHEAGTKGIYWLVLRDDLPDAGNLIEKHRSKYPDERFPLIDTSASVLGSGRTPTAAEILPVGHIAIERQPAKDKYLGLAAGEVAWITSLYLSYAMHNRGLGRDAMRWAEEALAREPFGARVAYLDTTDKSFQLQEHVVHAAYTERGHAVPEALRSNEEWYRHQGYEVVRRKADGYPWVTQDGEKIDIPLVFLKKQLA</sequence>
<name>A0A9P1M700_9PEZI</name>
<dbReference type="Proteomes" id="UP000838763">
    <property type="component" value="Unassembled WGS sequence"/>
</dbReference>
<accession>A0A9P1M700</accession>
<keyword evidence="3" id="KW-1185">Reference proteome</keyword>
<dbReference type="CDD" id="cd04301">
    <property type="entry name" value="NAT_SF"/>
    <property type="match status" value="1"/>
</dbReference>
<evidence type="ECO:0000259" key="1">
    <source>
        <dbReference type="Pfam" id="PF00583"/>
    </source>
</evidence>
<dbReference type="AlphaFoldDB" id="A0A9P1M700"/>
<dbReference type="SUPFAM" id="SSF55729">
    <property type="entry name" value="Acyl-CoA N-acyltransferases (Nat)"/>
    <property type="match status" value="1"/>
</dbReference>
<gene>
    <name evidence="2" type="ORF">PPNO1_LOCUS409</name>
</gene>
<organism evidence="2 3">
    <name type="scientific">Parascedosporium putredinis</name>
    <dbReference type="NCBI Taxonomy" id="1442378"/>
    <lineage>
        <taxon>Eukaryota</taxon>
        <taxon>Fungi</taxon>
        <taxon>Dikarya</taxon>
        <taxon>Ascomycota</taxon>
        <taxon>Pezizomycotina</taxon>
        <taxon>Sordariomycetes</taxon>
        <taxon>Hypocreomycetidae</taxon>
        <taxon>Microascales</taxon>
        <taxon>Microascaceae</taxon>
        <taxon>Parascedosporium</taxon>
    </lineage>
</organism>
<feature type="domain" description="N-acetyltransferase" evidence="1">
    <location>
        <begin position="102"/>
        <end position="173"/>
    </location>
</feature>
<evidence type="ECO:0000313" key="3">
    <source>
        <dbReference type="Proteomes" id="UP000838763"/>
    </source>
</evidence>
<proteinExistence type="predicted"/>
<dbReference type="InterPro" id="IPR000182">
    <property type="entry name" value="GNAT_dom"/>
</dbReference>
<dbReference type="Pfam" id="PF00583">
    <property type="entry name" value="Acetyltransf_1"/>
    <property type="match status" value="1"/>
</dbReference>
<comment type="caution">
    <text evidence="2">The sequence shown here is derived from an EMBL/GenBank/DDBJ whole genome shotgun (WGS) entry which is preliminary data.</text>
</comment>
<dbReference type="InterPro" id="IPR016181">
    <property type="entry name" value="Acyl_CoA_acyltransferase"/>
</dbReference>
<dbReference type="EMBL" id="CALLCH030000001">
    <property type="protein sequence ID" value="CAI4210607.1"/>
    <property type="molecule type" value="Genomic_DNA"/>
</dbReference>
<dbReference type="GO" id="GO:0016747">
    <property type="term" value="F:acyltransferase activity, transferring groups other than amino-acyl groups"/>
    <property type="evidence" value="ECO:0007669"/>
    <property type="project" value="InterPro"/>
</dbReference>
<evidence type="ECO:0000313" key="2">
    <source>
        <dbReference type="EMBL" id="CAI4210607.1"/>
    </source>
</evidence>
<protein>
    <recommendedName>
        <fullName evidence="1">N-acetyltransferase domain-containing protein</fullName>
    </recommendedName>
</protein>
<dbReference type="OrthoDB" id="2326446at2759"/>
<dbReference type="Gene3D" id="3.40.630.30">
    <property type="match status" value="1"/>
</dbReference>
<reference evidence="2" key="1">
    <citation type="submission" date="2022-11" db="EMBL/GenBank/DDBJ databases">
        <authorList>
            <person name="Scott C."/>
            <person name="Bruce N."/>
        </authorList>
    </citation>
    <scope>NUCLEOTIDE SEQUENCE</scope>
</reference>